<name>A0A3D4V8K2_9BACT</name>
<protein>
    <recommendedName>
        <fullName evidence="2">YNCE-like beta-propeller domain-containing protein</fullName>
    </recommendedName>
</protein>
<dbReference type="SUPFAM" id="SSF51004">
    <property type="entry name" value="C-terminal (heme d1) domain of cytochrome cd1-nitrite reductase"/>
    <property type="match status" value="1"/>
</dbReference>
<evidence type="ECO:0000256" key="1">
    <source>
        <dbReference type="ARBA" id="ARBA00022729"/>
    </source>
</evidence>
<dbReference type="InterPro" id="IPR051200">
    <property type="entry name" value="Host-pathogen_enzymatic-act"/>
</dbReference>
<accession>A0A3D4V8K2</accession>
<dbReference type="Pfam" id="PF21783">
    <property type="entry name" value="YNCE"/>
    <property type="match status" value="1"/>
</dbReference>
<organism evidence="3 4">
    <name type="scientific">Gemmatimonas aurantiaca</name>
    <dbReference type="NCBI Taxonomy" id="173480"/>
    <lineage>
        <taxon>Bacteria</taxon>
        <taxon>Pseudomonadati</taxon>
        <taxon>Gemmatimonadota</taxon>
        <taxon>Gemmatimonadia</taxon>
        <taxon>Gemmatimonadales</taxon>
        <taxon>Gemmatimonadaceae</taxon>
        <taxon>Gemmatimonas</taxon>
    </lineage>
</organism>
<keyword evidence="1" id="KW-0732">Signal</keyword>
<evidence type="ECO:0000259" key="2">
    <source>
        <dbReference type="Pfam" id="PF21783"/>
    </source>
</evidence>
<evidence type="ECO:0000313" key="3">
    <source>
        <dbReference type="EMBL" id="HCT57466.1"/>
    </source>
</evidence>
<gene>
    <name evidence="3" type="ORF">DGD08_09720</name>
</gene>
<sequence length="383" mass="39577">MQGRTCSRTNFSSAASRCGVSETVPIWIFRSMSVIPAFRISAGAIASALTIGAIALPAQQAAHAGHGAASVAAQAPAGPGVYELASDGKGSLFVAFAGSRDKPGGGLITYDAATLKEKKRVELGSSAPYGMGINSKTGILYTTNTRAGNITAIEAASGKIVATITDPTEANAHLFRVLVDEASNTVYASVTGGRIWVIDGKTNTLTRVLENIGATTIGLALDPASNQLYAANMGHNQVAVIDLKSGRVTRRISTDGKRSSMLALDAATSRLFVSNQESGDVSVIDLKENKVIKTIPTGGGALGMSYVPQHGRVYVANRQAGTVSIIDAKTLDKVADVPVAGYPNTVFVDAKGDVFVTSKLKTAKDAQPAGDLVVRMSAPTLVP</sequence>
<comment type="caution">
    <text evidence="3">The sequence shown here is derived from an EMBL/GenBank/DDBJ whole genome shotgun (WGS) entry which is preliminary data.</text>
</comment>
<dbReference type="AlphaFoldDB" id="A0A3D4V8K2"/>
<dbReference type="InterPro" id="IPR048433">
    <property type="entry name" value="YNCE-like_beta-prop"/>
</dbReference>
<evidence type="ECO:0000313" key="4">
    <source>
        <dbReference type="Proteomes" id="UP000264071"/>
    </source>
</evidence>
<reference evidence="3 4" key="1">
    <citation type="journal article" date="2018" name="Nat. Biotechnol.">
        <title>A standardized bacterial taxonomy based on genome phylogeny substantially revises the tree of life.</title>
        <authorList>
            <person name="Parks D.H."/>
            <person name="Chuvochina M."/>
            <person name="Waite D.W."/>
            <person name="Rinke C."/>
            <person name="Skarshewski A."/>
            <person name="Chaumeil P.A."/>
            <person name="Hugenholtz P."/>
        </authorList>
    </citation>
    <scope>NUCLEOTIDE SEQUENCE [LARGE SCALE GENOMIC DNA]</scope>
    <source>
        <strain evidence="3">UBA8844</strain>
    </source>
</reference>
<dbReference type="Proteomes" id="UP000264071">
    <property type="component" value="Unassembled WGS sequence"/>
</dbReference>
<dbReference type="PANTHER" id="PTHR47197:SF3">
    <property type="entry name" value="DIHYDRO-HEME D1 DEHYDROGENASE"/>
    <property type="match status" value="1"/>
</dbReference>
<dbReference type="InterPro" id="IPR011048">
    <property type="entry name" value="Haem_d1_sf"/>
</dbReference>
<dbReference type="Gene3D" id="2.130.10.10">
    <property type="entry name" value="YVTN repeat-like/Quinoprotein amine dehydrogenase"/>
    <property type="match status" value="1"/>
</dbReference>
<feature type="domain" description="YNCE-like beta-propeller" evidence="2">
    <location>
        <begin position="195"/>
        <end position="359"/>
    </location>
</feature>
<dbReference type="PANTHER" id="PTHR47197">
    <property type="entry name" value="PROTEIN NIRF"/>
    <property type="match status" value="1"/>
</dbReference>
<proteinExistence type="predicted"/>
<dbReference type="InterPro" id="IPR015943">
    <property type="entry name" value="WD40/YVTN_repeat-like_dom_sf"/>
</dbReference>
<dbReference type="EMBL" id="DPIY01000009">
    <property type="protein sequence ID" value="HCT57466.1"/>
    <property type="molecule type" value="Genomic_DNA"/>
</dbReference>
<dbReference type="NCBIfam" id="TIGR02276">
    <property type="entry name" value="beta_rpt_yvtn"/>
    <property type="match status" value="2"/>
</dbReference>
<dbReference type="InterPro" id="IPR011964">
    <property type="entry name" value="YVTN_b-propeller_repeat"/>
</dbReference>